<name>A0AC35GRA9_9BILA</name>
<dbReference type="Proteomes" id="UP000887580">
    <property type="component" value="Unplaced"/>
</dbReference>
<protein>
    <submittedName>
        <fullName evidence="2">Uncharacterized protein</fullName>
    </submittedName>
</protein>
<dbReference type="WBParaSite" id="PS1159_v2.g7652.t1">
    <property type="protein sequence ID" value="PS1159_v2.g7652.t1"/>
    <property type="gene ID" value="PS1159_v2.g7652"/>
</dbReference>
<organism evidence="1 2">
    <name type="scientific">Panagrolaimus sp. PS1159</name>
    <dbReference type="NCBI Taxonomy" id="55785"/>
    <lineage>
        <taxon>Eukaryota</taxon>
        <taxon>Metazoa</taxon>
        <taxon>Ecdysozoa</taxon>
        <taxon>Nematoda</taxon>
        <taxon>Chromadorea</taxon>
        <taxon>Rhabditida</taxon>
        <taxon>Tylenchina</taxon>
        <taxon>Panagrolaimomorpha</taxon>
        <taxon>Panagrolaimoidea</taxon>
        <taxon>Panagrolaimidae</taxon>
        <taxon>Panagrolaimus</taxon>
    </lineage>
</organism>
<evidence type="ECO:0000313" key="2">
    <source>
        <dbReference type="WBParaSite" id="PS1159_v2.g7652.t1"/>
    </source>
</evidence>
<evidence type="ECO:0000313" key="1">
    <source>
        <dbReference type="Proteomes" id="UP000887580"/>
    </source>
</evidence>
<accession>A0AC35GRA9</accession>
<reference evidence="2" key="1">
    <citation type="submission" date="2022-11" db="UniProtKB">
        <authorList>
            <consortium name="WormBaseParasite"/>
        </authorList>
    </citation>
    <scope>IDENTIFICATION</scope>
</reference>
<proteinExistence type="predicted"/>
<sequence>MSSSSGKKQSTETPTKRLFSKFLSRKKKSENGKKQSTEGINNNNKKGDDDDAAAAGMRTCEEVVESGGTALPGSPIPIKQKRKKKKKDGKEATVEEDETKKEKDKKSKDKEKEKDDVKTAKRKKGSKSGKKERTQEDAGPQPSGMATVFEAVKAPSRPAVAHGKDLNDHIKEDMERIEKEEKEKEKQQQPIDEFAPTVFEPVQAQCQPAVASSKVKKPPPRQVISPDPDGTTREKPMYGIIPKENAVTARERKDSKKVSAESTTTGKERSKKAEKHSDSQDDGTDCKTAMIPASAIKIGPYQMVMYKGVPRYEPINNTPRPYVKSEKEVAAKIQILPQPSVPTSPTFPAENNYNQIVKTPAKSPAGKNCGVGGGIAIGNLPKDPPDDSKKD</sequence>